<feature type="region of interest" description="Disordered" evidence="1">
    <location>
        <begin position="12"/>
        <end position="33"/>
    </location>
</feature>
<dbReference type="AlphaFoldDB" id="X1RWG4"/>
<organism evidence="2">
    <name type="scientific">marine sediment metagenome</name>
    <dbReference type="NCBI Taxonomy" id="412755"/>
    <lineage>
        <taxon>unclassified sequences</taxon>
        <taxon>metagenomes</taxon>
        <taxon>ecological metagenomes</taxon>
    </lineage>
</organism>
<evidence type="ECO:0000256" key="1">
    <source>
        <dbReference type="SAM" id="MobiDB-lite"/>
    </source>
</evidence>
<sequence length="111" mass="11598">MADSLKAVLSKGLNNLDGDKPSHPFVSGGHGATVGSVSNTLATGGLEGLSDLEDHNSLTLAKELDADGGGGASLSLLDYGVKTARQSYAKARPKWSRQQRRAFQRIMSGVE</sequence>
<protein>
    <submittedName>
        <fullName evidence="2">Uncharacterized protein</fullName>
    </submittedName>
</protein>
<dbReference type="EMBL" id="BARW01007139">
    <property type="protein sequence ID" value="GAI84993.1"/>
    <property type="molecule type" value="Genomic_DNA"/>
</dbReference>
<evidence type="ECO:0000313" key="2">
    <source>
        <dbReference type="EMBL" id="GAI84993.1"/>
    </source>
</evidence>
<name>X1RWG4_9ZZZZ</name>
<gene>
    <name evidence="2" type="ORF">S12H4_14925</name>
</gene>
<comment type="caution">
    <text evidence="2">The sequence shown here is derived from an EMBL/GenBank/DDBJ whole genome shotgun (WGS) entry which is preliminary data.</text>
</comment>
<reference evidence="2" key="1">
    <citation type="journal article" date="2014" name="Front. Microbiol.">
        <title>High frequency of phylogenetically diverse reductive dehalogenase-homologous genes in deep subseafloor sedimentary metagenomes.</title>
        <authorList>
            <person name="Kawai M."/>
            <person name="Futagami T."/>
            <person name="Toyoda A."/>
            <person name="Takaki Y."/>
            <person name="Nishi S."/>
            <person name="Hori S."/>
            <person name="Arai W."/>
            <person name="Tsubouchi T."/>
            <person name="Morono Y."/>
            <person name="Uchiyama I."/>
            <person name="Ito T."/>
            <person name="Fujiyama A."/>
            <person name="Inagaki F."/>
            <person name="Takami H."/>
        </authorList>
    </citation>
    <scope>NUCLEOTIDE SEQUENCE</scope>
    <source>
        <strain evidence="2">Expedition CK06-06</strain>
    </source>
</reference>
<feature type="non-terminal residue" evidence="2">
    <location>
        <position position="111"/>
    </location>
</feature>
<accession>X1RWG4</accession>
<proteinExistence type="predicted"/>